<name>A0A8H7AE02_9EURO</name>
<keyword evidence="4" id="KW-1185">Reference proteome</keyword>
<evidence type="ECO:0000256" key="1">
    <source>
        <dbReference type="ARBA" id="ARBA00022737"/>
    </source>
</evidence>
<dbReference type="GO" id="GO:0005634">
    <property type="term" value="C:nucleus"/>
    <property type="evidence" value="ECO:0007669"/>
    <property type="project" value="TreeGrafter"/>
</dbReference>
<keyword evidence="2" id="KW-0040">ANK repeat</keyword>
<comment type="caution">
    <text evidence="3">The sequence shown here is derived from an EMBL/GenBank/DDBJ whole genome shotgun (WGS) entry which is preliminary data.</text>
</comment>
<dbReference type="EMBL" id="JAACFV010000111">
    <property type="protein sequence ID" value="KAF7505356.1"/>
    <property type="molecule type" value="Genomic_DNA"/>
</dbReference>
<keyword evidence="1" id="KW-0677">Repeat</keyword>
<dbReference type="Gene3D" id="1.25.40.20">
    <property type="entry name" value="Ankyrin repeat-containing domain"/>
    <property type="match status" value="1"/>
</dbReference>
<reference evidence="3" key="1">
    <citation type="submission" date="2020-02" db="EMBL/GenBank/DDBJ databases">
        <authorList>
            <person name="Palmer J.M."/>
        </authorList>
    </citation>
    <scope>NUCLEOTIDE SEQUENCE</scope>
    <source>
        <strain evidence="3">EPUS1.4</strain>
        <tissue evidence="3">Thallus</tissue>
    </source>
</reference>
<dbReference type="PANTHER" id="PTHR24201">
    <property type="entry name" value="ANK_REP_REGION DOMAIN-CONTAINING PROTEIN"/>
    <property type="match status" value="1"/>
</dbReference>
<accession>A0A8H7AE02</accession>
<organism evidence="3 4">
    <name type="scientific">Endocarpon pusillum</name>
    <dbReference type="NCBI Taxonomy" id="364733"/>
    <lineage>
        <taxon>Eukaryota</taxon>
        <taxon>Fungi</taxon>
        <taxon>Dikarya</taxon>
        <taxon>Ascomycota</taxon>
        <taxon>Pezizomycotina</taxon>
        <taxon>Eurotiomycetes</taxon>
        <taxon>Chaetothyriomycetidae</taxon>
        <taxon>Verrucariales</taxon>
        <taxon>Verrucariaceae</taxon>
        <taxon>Endocarpon</taxon>
    </lineage>
</organism>
<proteinExistence type="predicted"/>
<dbReference type="InterPro" id="IPR002110">
    <property type="entry name" value="Ankyrin_rpt"/>
</dbReference>
<dbReference type="InterPro" id="IPR036770">
    <property type="entry name" value="Ankyrin_rpt-contain_sf"/>
</dbReference>
<dbReference type="SUPFAM" id="SSF48403">
    <property type="entry name" value="Ankyrin repeat"/>
    <property type="match status" value="1"/>
</dbReference>
<sequence>MVGGPYGNALQAVAWVGNSPIVEALLGAGADINARGGGDCTALQIAAFAGNSRVLRSLLNLGVAINIDAPGGKYGCALKARDDQGHFDAVMILLEAGATITLNTPTEIGSSNGAEDGSRELQYHVKSIRTNAILHPKWHFSSSYSVKMGAATRTQFY</sequence>
<dbReference type="OrthoDB" id="366390at2759"/>
<evidence type="ECO:0000256" key="2">
    <source>
        <dbReference type="ARBA" id="ARBA00023043"/>
    </source>
</evidence>
<dbReference type="PANTHER" id="PTHR24201:SF16">
    <property type="entry name" value="ANKYRIN-1-LIKE-RELATED"/>
    <property type="match status" value="1"/>
</dbReference>
<dbReference type="AlphaFoldDB" id="A0A8H7AE02"/>
<gene>
    <name evidence="3" type="ORF">GJ744_000977</name>
</gene>
<dbReference type="SMART" id="SM00248">
    <property type="entry name" value="ANK"/>
    <property type="match status" value="2"/>
</dbReference>
<dbReference type="Pfam" id="PF12796">
    <property type="entry name" value="Ank_2"/>
    <property type="match status" value="1"/>
</dbReference>
<dbReference type="Proteomes" id="UP000606974">
    <property type="component" value="Unassembled WGS sequence"/>
</dbReference>
<dbReference type="InterPro" id="IPR050776">
    <property type="entry name" value="Ank_Repeat/CDKN_Inhibitor"/>
</dbReference>
<protein>
    <submittedName>
        <fullName evidence="3">Uncharacterized protein</fullName>
    </submittedName>
</protein>
<evidence type="ECO:0000313" key="3">
    <source>
        <dbReference type="EMBL" id="KAF7505356.1"/>
    </source>
</evidence>
<evidence type="ECO:0000313" key="4">
    <source>
        <dbReference type="Proteomes" id="UP000606974"/>
    </source>
</evidence>